<dbReference type="InterPro" id="IPR000551">
    <property type="entry name" value="MerR-type_HTH_dom"/>
</dbReference>
<dbReference type="EMBL" id="RZOA01000007">
    <property type="protein sequence ID" value="KAA8823675.1"/>
    <property type="molecule type" value="Genomic_DNA"/>
</dbReference>
<dbReference type="Pfam" id="PF13411">
    <property type="entry name" value="MerR_1"/>
    <property type="match status" value="1"/>
</dbReference>
<dbReference type="InterPro" id="IPR009061">
    <property type="entry name" value="DNA-bd_dom_put_sf"/>
</dbReference>
<keyword evidence="6" id="KW-1185">Reference proteome</keyword>
<evidence type="ECO:0000313" key="4">
    <source>
        <dbReference type="EMBL" id="KAA8823675.1"/>
    </source>
</evidence>
<reference evidence="5 6" key="1">
    <citation type="journal article" date="2019" name="Syst. Appl. Microbiol.">
        <title>Characterization of Bifidobacterium species in feaces of the Egyptian fruit bat: Description of B. vespertilionis sp. nov. and B. rousetti sp. nov.</title>
        <authorList>
            <person name="Modesto M."/>
            <person name="Satti M."/>
            <person name="Watanabe K."/>
            <person name="Puglisi E."/>
            <person name="Morelli L."/>
            <person name="Huang C.-H."/>
            <person name="Liou J.-S."/>
            <person name="Miyashita M."/>
            <person name="Tamura T."/>
            <person name="Saito S."/>
            <person name="Mori K."/>
            <person name="Huang L."/>
            <person name="Sciavilla P."/>
            <person name="Sandri C."/>
            <person name="Spiezio C."/>
            <person name="Vitali F."/>
            <person name="Cavalieri D."/>
            <person name="Perpetuini G."/>
            <person name="Tofalo R."/>
            <person name="Bonetti A."/>
            <person name="Arita M."/>
            <person name="Mattarelli P."/>
        </authorList>
    </citation>
    <scope>NUCLEOTIDE SEQUENCE [LARGE SCALE GENOMIC DNA]</scope>
    <source>
        <strain evidence="3 6">RST16</strain>
        <strain evidence="4 5">RST8</strain>
    </source>
</reference>
<evidence type="ECO:0000313" key="6">
    <source>
        <dbReference type="Proteomes" id="UP000374630"/>
    </source>
</evidence>
<evidence type="ECO:0000259" key="2">
    <source>
        <dbReference type="PROSITE" id="PS50937"/>
    </source>
</evidence>
<sequence>MKETCARTGMNYEALKFYCNEGLVPNLQRDEHNHRVFTEHDIAWLQGLGYLRRCGMGISEMKRYMQLCMAGPSSIPERKRMLGVKREALLAKLAEVNETIAYIDDKQRLYDDILAGRAEYHSNLFPTTVQPIGHGQRKNWNGLVIASSKQ</sequence>
<evidence type="ECO:0000256" key="1">
    <source>
        <dbReference type="ARBA" id="ARBA00023125"/>
    </source>
</evidence>
<dbReference type="GO" id="GO:0003677">
    <property type="term" value="F:DNA binding"/>
    <property type="evidence" value="ECO:0007669"/>
    <property type="project" value="UniProtKB-KW"/>
</dbReference>
<dbReference type="GO" id="GO:0003700">
    <property type="term" value="F:DNA-binding transcription factor activity"/>
    <property type="evidence" value="ECO:0007669"/>
    <property type="project" value="InterPro"/>
</dbReference>
<organism evidence="4 5">
    <name type="scientific">Bifidobacterium vespertilionis</name>
    <dbReference type="NCBI Taxonomy" id="2562524"/>
    <lineage>
        <taxon>Bacteria</taxon>
        <taxon>Bacillati</taxon>
        <taxon>Actinomycetota</taxon>
        <taxon>Actinomycetes</taxon>
        <taxon>Bifidobacteriales</taxon>
        <taxon>Bifidobacteriaceae</taxon>
        <taxon>Bifidobacterium</taxon>
    </lineage>
</organism>
<dbReference type="AlphaFoldDB" id="A0A5J5DWE5"/>
<keyword evidence="1" id="KW-0238">DNA-binding</keyword>
<dbReference type="InterPro" id="IPR047057">
    <property type="entry name" value="MerR_fam"/>
</dbReference>
<proteinExistence type="predicted"/>
<dbReference type="EMBL" id="RZNZ01000005">
    <property type="protein sequence ID" value="KAA8821191.1"/>
    <property type="molecule type" value="Genomic_DNA"/>
</dbReference>
<protein>
    <submittedName>
        <fullName evidence="4">MerR family transcriptional regulator</fullName>
    </submittedName>
</protein>
<evidence type="ECO:0000313" key="3">
    <source>
        <dbReference type="EMBL" id="KAA8821191.1"/>
    </source>
</evidence>
<evidence type="ECO:0000313" key="5">
    <source>
        <dbReference type="Proteomes" id="UP000345527"/>
    </source>
</evidence>
<accession>A0A5J5DWE5</accession>
<dbReference type="Proteomes" id="UP000374630">
    <property type="component" value="Unassembled WGS sequence"/>
</dbReference>
<comment type="caution">
    <text evidence="4">The sequence shown here is derived from an EMBL/GenBank/DDBJ whole genome shotgun (WGS) entry which is preliminary data.</text>
</comment>
<dbReference type="OrthoDB" id="9802944at2"/>
<gene>
    <name evidence="4" type="ORF">EM848_04705</name>
    <name evidence="3" type="ORF">EMO90_04965</name>
</gene>
<dbReference type="PANTHER" id="PTHR30204">
    <property type="entry name" value="REDOX-CYCLING DRUG-SENSING TRANSCRIPTIONAL ACTIVATOR SOXR"/>
    <property type="match status" value="1"/>
</dbReference>
<dbReference type="Gene3D" id="1.10.1660.10">
    <property type="match status" value="1"/>
</dbReference>
<dbReference type="CDD" id="cd01109">
    <property type="entry name" value="HTH_YyaN"/>
    <property type="match status" value="1"/>
</dbReference>
<dbReference type="SUPFAM" id="SSF46955">
    <property type="entry name" value="Putative DNA-binding domain"/>
    <property type="match status" value="1"/>
</dbReference>
<dbReference type="PANTHER" id="PTHR30204:SF83">
    <property type="entry name" value="TRANSCRIPTIONAL REGULATOR, MERR FAMILY"/>
    <property type="match status" value="1"/>
</dbReference>
<dbReference type="Proteomes" id="UP000345527">
    <property type="component" value="Unassembled WGS sequence"/>
</dbReference>
<dbReference type="PROSITE" id="PS50937">
    <property type="entry name" value="HTH_MERR_2"/>
    <property type="match status" value="1"/>
</dbReference>
<dbReference type="SMART" id="SM00422">
    <property type="entry name" value="HTH_MERR"/>
    <property type="match status" value="1"/>
</dbReference>
<feature type="domain" description="HTH merR-type" evidence="2">
    <location>
        <begin position="1"/>
        <end position="67"/>
    </location>
</feature>
<name>A0A5J5DWE5_9BIFI</name>